<dbReference type="Pfam" id="PF00035">
    <property type="entry name" value="dsrm"/>
    <property type="match status" value="1"/>
</dbReference>
<feature type="region of interest" description="Disordered" evidence="3">
    <location>
        <begin position="40"/>
        <end position="83"/>
    </location>
</feature>
<dbReference type="GO" id="GO:0030422">
    <property type="term" value="P:siRNA processing"/>
    <property type="evidence" value="ECO:0007669"/>
    <property type="project" value="TreeGrafter"/>
</dbReference>
<comment type="caution">
    <text evidence="5">The sequence shown here is derived from an EMBL/GenBank/DDBJ whole genome shotgun (WGS) entry which is preliminary data.</text>
</comment>
<evidence type="ECO:0000259" key="4">
    <source>
        <dbReference type="PROSITE" id="PS50137"/>
    </source>
</evidence>
<dbReference type="InterPro" id="IPR051247">
    <property type="entry name" value="RLC_Component"/>
</dbReference>
<dbReference type="SUPFAM" id="SSF54768">
    <property type="entry name" value="dsRNA-binding domain-like"/>
    <property type="match status" value="1"/>
</dbReference>
<dbReference type="GO" id="GO:0005634">
    <property type="term" value="C:nucleus"/>
    <property type="evidence" value="ECO:0007669"/>
    <property type="project" value="TreeGrafter"/>
</dbReference>
<sequence length="349" mass="39435">MIYVNPLNDLLTTTSTTTQTGSNHQINYANKYLMTNGLTNQAPGQLASPQVRSSSTSSSISTISSNSTSPQAPNSQIKTKQPNHITNQIFTKNLPLQASLYPTYTTTGFTYLNPNYLYPQANNTRLLSNTANITNVTNNVNLDSNYLLPKTNQQSNTLLQGNSSLAYLPNPDCSYFIDQTTLLPPTTYLAPTFTDLTFANLTKSPYVTNRFKLNKKKFKKPPELRRVLPKNSLMLLHELRQNVEYRFVSQSGPIHRPIFTMCVDINEHKFEGSGKTKKIARMQAAEKAVEFLMSHPEYIQRQNSKNNEDEKSLTNSESHDEENLSECESEDSKNNKKFKTDCQEFNNNC</sequence>
<evidence type="ECO:0000256" key="2">
    <source>
        <dbReference type="PROSITE-ProRule" id="PRU00266"/>
    </source>
</evidence>
<dbReference type="InterPro" id="IPR014720">
    <property type="entry name" value="dsRBD_dom"/>
</dbReference>
<feature type="compositionally biased region" description="Basic and acidic residues" evidence="3">
    <location>
        <begin position="330"/>
        <end position="342"/>
    </location>
</feature>
<dbReference type="GO" id="GO:0035197">
    <property type="term" value="F:siRNA binding"/>
    <property type="evidence" value="ECO:0007669"/>
    <property type="project" value="TreeGrafter"/>
</dbReference>
<evidence type="ECO:0000313" key="5">
    <source>
        <dbReference type="EMBL" id="CAF0984317.1"/>
    </source>
</evidence>
<dbReference type="GO" id="GO:0005737">
    <property type="term" value="C:cytoplasm"/>
    <property type="evidence" value="ECO:0007669"/>
    <property type="project" value="TreeGrafter"/>
</dbReference>
<dbReference type="OrthoDB" id="10268011at2759"/>
<dbReference type="SMART" id="SM00358">
    <property type="entry name" value="DSRM"/>
    <property type="match status" value="1"/>
</dbReference>
<feature type="region of interest" description="Disordered" evidence="3">
    <location>
        <begin position="297"/>
        <end position="349"/>
    </location>
</feature>
<evidence type="ECO:0000256" key="3">
    <source>
        <dbReference type="SAM" id="MobiDB-lite"/>
    </source>
</evidence>
<feature type="compositionally biased region" description="Polar residues" evidence="3">
    <location>
        <begin position="40"/>
        <end position="52"/>
    </location>
</feature>
<dbReference type="GO" id="GO:0070920">
    <property type="term" value="P:regulation of regulatory ncRNA processing"/>
    <property type="evidence" value="ECO:0007669"/>
    <property type="project" value="TreeGrafter"/>
</dbReference>
<organism evidence="5 6">
    <name type="scientific">Brachionus calyciflorus</name>
    <dbReference type="NCBI Taxonomy" id="104777"/>
    <lineage>
        <taxon>Eukaryota</taxon>
        <taxon>Metazoa</taxon>
        <taxon>Spiralia</taxon>
        <taxon>Gnathifera</taxon>
        <taxon>Rotifera</taxon>
        <taxon>Eurotatoria</taxon>
        <taxon>Monogononta</taxon>
        <taxon>Pseudotrocha</taxon>
        <taxon>Ploima</taxon>
        <taxon>Brachionidae</taxon>
        <taxon>Brachionus</taxon>
    </lineage>
</organism>
<accession>A0A814FSA9</accession>
<dbReference type="EMBL" id="CAJNOC010003478">
    <property type="protein sequence ID" value="CAF0984317.1"/>
    <property type="molecule type" value="Genomic_DNA"/>
</dbReference>
<dbReference type="PANTHER" id="PTHR46205:SF3">
    <property type="entry name" value="LOQUACIOUS, ISOFORM B"/>
    <property type="match status" value="1"/>
</dbReference>
<dbReference type="Proteomes" id="UP000663879">
    <property type="component" value="Unassembled WGS sequence"/>
</dbReference>
<dbReference type="GO" id="GO:0016442">
    <property type="term" value="C:RISC complex"/>
    <property type="evidence" value="ECO:0007669"/>
    <property type="project" value="TreeGrafter"/>
</dbReference>
<dbReference type="AlphaFoldDB" id="A0A814FSA9"/>
<dbReference type="Gene3D" id="3.30.160.20">
    <property type="match status" value="1"/>
</dbReference>
<keyword evidence="6" id="KW-1185">Reference proteome</keyword>
<feature type="compositionally biased region" description="Polar residues" evidence="3">
    <location>
        <begin position="70"/>
        <end position="83"/>
    </location>
</feature>
<dbReference type="PROSITE" id="PS50137">
    <property type="entry name" value="DS_RBD"/>
    <property type="match status" value="1"/>
</dbReference>
<proteinExistence type="predicted"/>
<gene>
    <name evidence="5" type="ORF">OXX778_LOCUS15586</name>
</gene>
<protein>
    <recommendedName>
        <fullName evidence="4">DRBM domain-containing protein</fullName>
    </recommendedName>
</protein>
<name>A0A814FSA9_9BILA</name>
<feature type="compositionally biased region" description="Basic and acidic residues" evidence="3">
    <location>
        <begin position="306"/>
        <end position="322"/>
    </location>
</feature>
<feature type="domain" description="DRBM" evidence="4">
    <location>
        <begin position="228"/>
        <end position="294"/>
    </location>
</feature>
<evidence type="ECO:0000256" key="1">
    <source>
        <dbReference type="ARBA" id="ARBA00022884"/>
    </source>
</evidence>
<reference evidence="5" key="1">
    <citation type="submission" date="2021-02" db="EMBL/GenBank/DDBJ databases">
        <authorList>
            <person name="Nowell W R."/>
        </authorList>
    </citation>
    <scope>NUCLEOTIDE SEQUENCE</scope>
    <source>
        <strain evidence="5">Ploen Becks lab</strain>
    </source>
</reference>
<evidence type="ECO:0000313" key="6">
    <source>
        <dbReference type="Proteomes" id="UP000663879"/>
    </source>
</evidence>
<feature type="compositionally biased region" description="Low complexity" evidence="3">
    <location>
        <begin position="53"/>
        <end position="69"/>
    </location>
</feature>
<dbReference type="GO" id="GO:0070578">
    <property type="term" value="C:RISC-loading complex"/>
    <property type="evidence" value="ECO:0007669"/>
    <property type="project" value="TreeGrafter"/>
</dbReference>
<dbReference type="PANTHER" id="PTHR46205">
    <property type="entry name" value="LOQUACIOUS, ISOFORM B"/>
    <property type="match status" value="1"/>
</dbReference>
<dbReference type="GO" id="GO:0003725">
    <property type="term" value="F:double-stranded RNA binding"/>
    <property type="evidence" value="ECO:0007669"/>
    <property type="project" value="TreeGrafter"/>
</dbReference>
<keyword evidence="1 2" id="KW-0694">RNA-binding</keyword>